<organism evidence="2 3">
    <name type="scientific">Microbacterium panaciterrae</name>
    <dbReference type="NCBI Taxonomy" id="985759"/>
    <lineage>
        <taxon>Bacteria</taxon>
        <taxon>Bacillati</taxon>
        <taxon>Actinomycetota</taxon>
        <taxon>Actinomycetes</taxon>
        <taxon>Micrococcales</taxon>
        <taxon>Microbacteriaceae</taxon>
        <taxon>Microbacterium</taxon>
    </lineage>
</organism>
<name>A0ABP8PTA0_9MICO</name>
<sequence>MQRGSRIRFSTPLTFSGGFRTSEDTVFEVLRRDELRVVDAGMRVRIPRWRSRDFIVA</sequence>
<dbReference type="RefSeq" id="WP_425563397.1">
    <property type="nucleotide sequence ID" value="NZ_BAABGP010000028.1"/>
</dbReference>
<keyword evidence="3" id="KW-1185">Reference proteome</keyword>
<accession>A0ABP8PTA0</accession>
<feature type="domain" description="DUF6927" evidence="1">
    <location>
        <begin position="2"/>
        <end position="49"/>
    </location>
</feature>
<comment type="caution">
    <text evidence="2">The sequence shown here is derived from an EMBL/GenBank/DDBJ whole genome shotgun (WGS) entry which is preliminary data.</text>
</comment>
<gene>
    <name evidence="2" type="ORF">GCM10023171_36740</name>
</gene>
<dbReference type="InterPro" id="IPR053845">
    <property type="entry name" value="DUF6927"/>
</dbReference>
<protein>
    <recommendedName>
        <fullName evidence="1">DUF6927 domain-containing protein</fullName>
    </recommendedName>
</protein>
<dbReference type="EMBL" id="BAABGP010000028">
    <property type="protein sequence ID" value="GAA4491978.1"/>
    <property type="molecule type" value="Genomic_DNA"/>
</dbReference>
<evidence type="ECO:0000313" key="2">
    <source>
        <dbReference type="EMBL" id="GAA4491978.1"/>
    </source>
</evidence>
<evidence type="ECO:0000313" key="3">
    <source>
        <dbReference type="Proteomes" id="UP001500731"/>
    </source>
</evidence>
<dbReference type="Pfam" id="PF21992">
    <property type="entry name" value="DUF6927"/>
    <property type="match status" value="1"/>
</dbReference>
<proteinExistence type="predicted"/>
<reference evidence="3" key="1">
    <citation type="journal article" date="2019" name="Int. J. Syst. Evol. Microbiol.">
        <title>The Global Catalogue of Microorganisms (GCM) 10K type strain sequencing project: providing services to taxonomists for standard genome sequencing and annotation.</title>
        <authorList>
            <consortium name="The Broad Institute Genomics Platform"/>
            <consortium name="The Broad Institute Genome Sequencing Center for Infectious Disease"/>
            <person name="Wu L."/>
            <person name="Ma J."/>
        </authorList>
    </citation>
    <scope>NUCLEOTIDE SEQUENCE [LARGE SCALE GENOMIC DNA]</scope>
    <source>
        <strain evidence="3">JCM 17839</strain>
    </source>
</reference>
<dbReference type="Proteomes" id="UP001500731">
    <property type="component" value="Unassembled WGS sequence"/>
</dbReference>
<evidence type="ECO:0000259" key="1">
    <source>
        <dbReference type="Pfam" id="PF21992"/>
    </source>
</evidence>